<comment type="caution">
    <text evidence="1">The sequence shown here is derived from an EMBL/GenBank/DDBJ whole genome shotgun (WGS) entry which is preliminary data.</text>
</comment>
<evidence type="ECO:0000313" key="1">
    <source>
        <dbReference type="EMBL" id="MCG2588412.1"/>
    </source>
</evidence>
<dbReference type="Gene3D" id="3.30.160.160">
    <property type="entry name" value="YegP-like"/>
    <property type="match status" value="1"/>
</dbReference>
<proteinExistence type="predicted"/>
<dbReference type="SUPFAM" id="SSF160113">
    <property type="entry name" value="YegP-like"/>
    <property type="match status" value="1"/>
</dbReference>
<evidence type="ECO:0008006" key="3">
    <source>
        <dbReference type="Google" id="ProtNLM"/>
    </source>
</evidence>
<dbReference type="InterPro" id="IPR036913">
    <property type="entry name" value="YegP-like_sf"/>
</dbReference>
<reference evidence="1" key="2">
    <citation type="submission" date="2024-05" db="EMBL/GenBank/DDBJ databases">
        <title>Rhodohalobacter halophilus gen. nov., sp. nov., a moderately halophilic member of the family Balneolaceae.</title>
        <authorList>
            <person name="Xia J."/>
        </authorList>
    </citation>
    <scope>NUCLEOTIDE SEQUENCE</scope>
    <source>
        <strain evidence="1">WB101</strain>
    </source>
</reference>
<dbReference type="EMBL" id="JAKLWS010000007">
    <property type="protein sequence ID" value="MCG2588412.1"/>
    <property type="molecule type" value="Genomic_DNA"/>
</dbReference>
<dbReference type="RefSeq" id="WP_237853254.1">
    <property type="nucleotide sequence ID" value="NZ_JAKLWS010000007.1"/>
</dbReference>
<gene>
    <name evidence="1" type="ORF">L6773_07550</name>
</gene>
<name>A0ABS9KC54_9BACT</name>
<protein>
    <recommendedName>
        <fullName evidence="3">DUF1508 domain-containing protein</fullName>
    </recommendedName>
</protein>
<keyword evidence="2" id="KW-1185">Reference proteome</keyword>
<evidence type="ECO:0000313" key="2">
    <source>
        <dbReference type="Proteomes" id="UP001165366"/>
    </source>
</evidence>
<reference evidence="1" key="1">
    <citation type="submission" date="2022-01" db="EMBL/GenBank/DDBJ databases">
        <authorList>
            <person name="Wang Y."/>
        </authorList>
    </citation>
    <scope>NUCLEOTIDE SEQUENCE</scope>
    <source>
        <strain evidence="1">WB101</strain>
    </source>
</reference>
<dbReference type="Proteomes" id="UP001165366">
    <property type="component" value="Unassembled WGS sequence"/>
</dbReference>
<sequence>MPKCEIYQDMKGEWRWRRTNKKGDILAHATEGFEKREDCEKNGKEEGPCTSYKLKV</sequence>
<organism evidence="1 2">
    <name type="scientific">Rhodohalobacter sulfatireducens</name>
    <dbReference type="NCBI Taxonomy" id="2911366"/>
    <lineage>
        <taxon>Bacteria</taxon>
        <taxon>Pseudomonadati</taxon>
        <taxon>Balneolota</taxon>
        <taxon>Balneolia</taxon>
        <taxon>Balneolales</taxon>
        <taxon>Balneolaceae</taxon>
        <taxon>Rhodohalobacter</taxon>
    </lineage>
</organism>
<accession>A0ABS9KC54</accession>